<dbReference type="Gene3D" id="1.10.12.10">
    <property type="entry name" value="Lyase 2-enoyl-coa Hydratase, Chain A, domain 2"/>
    <property type="match status" value="1"/>
</dbReference>
<feature type="binding site" description="in other chain" evidence="7">
    <location>
        <begin position="116"/>
        <end position="120"/>
    </location>
    <ligand>
        <name>substrate</name>
        <note>ligand shared between two neighboring subunits</note>
    </ligand>
</feature>
<dbReference type="SUPFAM" id="SSF52096">
    <property type="entry name" value="ClpP/crotonase"/>
    <property type="match status" value="1"/>
</dbReference>
<evidence type="ECO:0000256" key="2">
    <source>
        <dbReference type="ARBA" id="ARBA00022428"/>
    </source>
</evidence>
<protein>
    <recommendedName>
        <fullName evidence="6 7">1,4-dihydroxy-2-naphthoyl-CoA synthase</fullName>
        <shortName evidence="7">DHNA-CoA synthase</shortName>
        <ecNumber evidence="6 7">4.1.3.36</ecNumber>
    </recommendedName>
</protein>
<dbReference type="NCBIfam" id="NF005637">
    <property type="entry name" value="PRK07396.1"/>
    <property type="match status" value="1"/>
</dbReference>
<dbReference type="PROSITE" id="PS00166">
    <property type="entry name" value="ENOYL_COA_HYDRATASE"/>
    <property type="match status" value="1"/>
</dbReference>
<feature type="binding site" description="in other chain" evidence="7">
    <location>
        <position position="148"/>
    </location>
    <ligand>
        <name>substrate</name>
        <note>ligand shared between two neighboring subunits</note>
    </ligand>
</feature>
<dbReference type="Gene3D" id="3.90.226.10">
    <property type="entry name" value="2-enoyl-CoA Hydratase, Chain A, domain 1"/>
    <property type="match status" value="1"/>
</dbReference>
<dbReference type="UniPathway" id="UPA00079"/>
<feature type="binding site" description="in other chain" evidence="7">
    <location>
        <begin position="72"/>
        <end position="76"/>
    </location>
    <ligand>
        <name>substrate</name>
        <note>ligand shared between two neighboring subunits</note>
    </ligand>
</feature>
<evidence type="ECO:0000256" key="1">
    <source>
        <dbReference type="ARBA" id="ARBA00000177"/>
    </source>
</evidence>
<evidence type="ECO:0000256" key="6">
    <source>
        <dbReference type="ARBA" id="ARBA00066833"/>
    </source>
</evidence>
<dbReference type="EMBL" id="QWVS01000015">
    <property type="protein sequence ID" value="RID86569.1"/>
    <property type="molecule type" value="Genomic_DNA"/>
</dbReference>
<dbReference type="NCBIfam" id="TIGR01929">
    <property type="entry name" value="menB"/>
    <property type="match status" value="1"/>
</dbReference>
<feature type="binding site" evidence="7">
    <location>
        <position position="245"/>
    </location>
    <ligand>
        <name>substrate</name>
        <note>ligand shared between two neighboring subunits</note>
    </ligand>
</feature>
<dbReference type="InterPro" id="IPR014748">
    <property type="entry name" value="Enoyl-CoA_hydra_C"/>
</dbReference>
<organism evidence="8 9">
    <name type="scientific">Peribacillus asahii</name>
    <dbReference type="NCBI Taxonomy" id="228899"/>
    <lineage>
        <taxon>Bacteria</taxon>
        <taxon>Bacillati</taxon>
        <taxon>Bacillota</taxon>
        <taxon>Bacilli</taxon>
        <taxon>Bacillales</taxon>
        <taxon>Bacillaceae</taxon>
        <taxon>Peribacillus</taxon>
    </lineage>
</organism>
<dbReference type="Pfam" id="PF00378">
    <property type="entry name" value="ECH_1"/>
    <property type="match status" value="1"/>
</dbReference>
<evidence type="ECO:0000256" key="5">
    <source>
        <dbReference type="ARBA" id="ARBA00054238"/>
    </source>
</evidence>
<dbReference type="GO" id="GO:0008935">
    <property type="term" value="F:1,4-dihydroxy-2-naphthoyl-CoA synthase activity"/>
    <property type="evidence" value="ECO:0007669"/>
    <property type="project" value="UniProtKB-UniRule"/>
</dbReference>
<reference evidence="8 9" key="1">
    <citation type="submission" date="2018-08" db="EMBL/GenBank/DDBJ databases">
        <title>Bacillus jemisoniae sp. nov., Bacillus chryseoplanitiae sp. nov., Bacillus resnikiae sp. nov., and Bacillus frankliniae sp. nov., isolated from Viking spacecraft and associated surfaces.</title>
        <authorList>
            <person name="Seuylemezian A."/>
            <person name="Vaishampayan P."/>
        </authorList>
    </citation>
    <scope>NUCLEOTIDE SEQUENCE [LARGE SCALE GENOMIC DNA]</scope>
    <source>
        <strain evidence="8 9">MA001</strain>
    </source>
</reference>
<dbReference type="InterPro" id="IPR018376">
    <property type="entry name" value="Enoyl-CoA_hyd/isom_CS"/>
</dbReference>
<comment type="catalytic activity">
    <reaction evidence="1 7">
        <text>2-succinylbenzoyl-CoA + H(+) = 1,4-dihydroxy-2-naphthoyl-CoA + H2O</text>
        <dbReference type="Rhea" id="RHEA:26562"/>
        <dbReference type="ChEBI" id="CHEBI:15377"/>
        <dbReference type="ChEBI" id="CHEBI:15378"/>
        <dbReference type="ChEBI" id="CHEBI:57364"/>
        <dbReference type="ChEBI" id="CHEBI:58897"/>
        <dbReference type="EC" id="4.1.3.36"/>
    </reaction>
</comment>
<dbReference type="PANTHER" id="PTHR43113">
    <property type="entry name" value="NUCLEOSIDE-DIPHOSPHATE-SUGAR EPIMERASE"/>
    <property type="match status" value="1"/>
</dbReference>
<keyword evidence="3 7" id="KW-0456">Lyase</keyword>
<dbReference type="EC" id="4.1.3.36" evidence="6 7"/>
<evidence type="ECO:0000256" key="4">
    <source>
        <dbReference type="ARBA" id="ARBA00053033"/>
    </source>
</evidence>
<dbReference type="FunFam" id="3.90.226.10:FF:000003">
    <property type="entry name" value="1,4-dihydroxy-2-naphthoyl-CoA synthase"/>
    <property type="match status" value="1"/>
</dbReference>
<accession>A0A398B8X6</accession>
<dbReference type="InterPro" id="IPR010198">
    <property type="entry name" value="DHNA-CoA_synthase_MenB"/>
</dbReference>
<dbReference type="AlphaFoldDB" id="A0A398B8X6"/>
<gene>
    <name evidence="7" type="primary">menB</name>
    <name evidence="8" type="ORF">D1953_09585</name>
</gene>
<evidence type="ECO:0000256" key="7">
    <source>
        <dbReference type="HAMAP-Rule" id="MF_01934"/>
    </source>
</evidence>
<comment type="similarity">
    <text evidence="7">Belongs to the enoyl-CoA hydratase/isomerase family. MenB subfamily.</text>
</comment>
<dbReference type="HAMAP" id="MF_01934">
    <property type="entry name" value="MenB"/>
    <property type="match status" value="1"/>
</dbReference>
<dbReference type="InterPro" id="IPR029045">
    <property type="entry name" value="ClpP/crotonase-like_dom_sf"/>
</dbReference>
<dbReference type="GO" id="GO:0005829">
    <property type="term" value="C:cytosol"/>
    <property type="evidence" value="ECO:0007669"/>
    <property type="project" value="TreeGrafter"/>
</dbReference>
<dbReference type="FunFam" id="1.10.12.10:FF:000003">
    <property type="entry name" value="1,4-dihydroxy-2-naphthoyl-CoA synthase"/>
    <property type="match status" value="1"/>
</dbReference>
<feature type="binding site" evidence="7">
    <location>
        <begin position="141"/>
        <end position="143"/>
    </location>
    <ligand>
        <name>hydrogencarbonate</name>
        <dbReference type="ChEBI" id="CHEBI:17544"/>
    </ligand>
</feature>
<dbReference type="GO" id="GO:0009234">
    <property type="term" value="P:menaquinone biosynthetic process"/>
    <property type="evidence" value="ECO:0007669"/>
    <property type="project" value="UniProtKB-UniRule"/>
</dbReference>
<dbReference type="Proteomes" id="UP000266016">
    <property type="component" value="Unassembled WGS sequence"/>
</dbReference>
<feature type="binding site" description="in other chain" evidence="7">
    <location>
        <position position="84"/>
    </location>
    <ligand>
        <name>substrate</name>
        <note>ligand shared between two neighboring subunits</note>
    </ligand>
</feature>
<comment type="caution">
    <text evidence="8">The sequence shown here is derived from an EMBL/GenBank/DDBJ whole genome shotgun (WGS) entry which is preliminary data.</text>
</comment>
<dbReference type="UniPathway" id="UPA01057">
    <property type="reaction ID" value="UER00167"/>
</dbReference>
<evidence type="ECO:0000313" key="8">
    <source>
        <dbReference type="EMBL" id="RID86569.1"/>
    </source>
</evidence>
<comment type="pathway">
    <text evidence="7">Quinol/quinone metabolism; menaquinone biosynthesis.</text>
</comment>
<sequence length="272" mass="29916">MTVQWETIREYDEILFTRYNGIAKVSINRPHVHNAFTPKTVAEMIDAFARARDDSSIGVIILTGEGGKAFCSGGDQKVRGHGGYVGEDEIPRLNVLDLQRLIRTIPKPVVAMVAGYAIGGGHVLHVVCDLTIAADNAVFGQTGPKVGSFDAGYGSGYLARIIGHKKAREIWYLCRQYNAQQALDMGLVNTVVPLEQLEAETIQWCEEMLEKSPTALRFLKAAMNADTDGLAGLQQMAGDATLLYYTTDEAKEGRDAFKEKRTPDFGQFPRFP</sequence>
<feature type="site" description="Important for catalysis" evidence="7">
    <location>
        <position position="245"/>
    </location>
</feature>
<dbReference type="InterPro" id="IPR001753">
    <property type="entry name" value="Enoyl-CoA_hydra/iso"/>
</dbReference>
<dbReference type="CDD" id="cd06558">
    <property type="entry name" value="crotonase-like"/>
    <property type="match status" value="1"/>
</dbReference>
<feature type="site" description="Important for catalysis" evidence="7">
    <location>
        <position position="84"/>
    </location>
</feature>
<feature type="binding site" evidence="7">
    <location>
        <position position="260"/>
    </location>
    <ligand>
        <name>substrate</name>
        <note>ligand shared between two neighboring subunits</note>
    </ligand>
</feature>
<name>A0A398B8X6_9BACI</name>
<comment type="function">
    <text evidence="5 7">Converts o-succinylbenzoyl-CoA (OSB-CoA) to 1,4-dihydroxy-2-naphthoyl-CoA (DHNA-CoA).</text>
</comment>
<comment type="caution">
    <text evidence="7">Lacks conserved residue(s) required for the propagation of feature annotation.</text>
</comment>
<comment type="pathway">
    <text evidence="7">Quinol/quinone metabolism; 1,4-dihydroxy-2-naphthoate biosynthesis; 1,4-dihydroxy-2-naphthoate from chorismate: step 6/7.</text>
</comment>
<evidence type="ECO:0000313" key="9">
    <source>
        <dbReference type="Proteomes" id="UP000266016"/>
    </source>
</evidence>
<dbReference type="PANTHER" id="PTHR43113:SF1">
    <property type="entry name" value="1,4-DIHYDROXY-2-NAPHTHOYL-COA SYNTHASE, PEROXISOMAL"/>
    <property type="match status" value="1"/>
</dbReference>
<proteinExistence type="inferred from homology"/>
<keyword evidence="9" id="KW-1185">Reference proteome</keyword>
<keyword evidence="2 7" id="KW-0474">Menaquinone biosynthesis</keyword>
<feature type="binding site" description="in other chain" evidence="7">
    <location>
        <position position="142"/>
    </location>
    <ligand>
        <name>substrate</name>
        <note>ligand shared between two neighboring subunits</note>
    </ligand>
</feature>
<dbReference type="RefSeq" id="WP_119116959.1">
    <property type="nucleotide sequence ID" value="NZ_QWVS01000015.1"/>
</dbReference>
<comment type="cofactor">
    <cofactor evidence="4 7">
        <name>hydrogencarbonate</name>
        <dbReference type="ChEBI" id="CHEBI:17544"/>
    </cofactor>
</comment>
<evidence type="ECO:0000256" key="3">
    <source>
        <dbReference type="ARBA" id="ARBA00023239"/>
    </source>
</evidence>